<evidence type="ECO:0000313" key="2">
    <source>
        <dbReference type="EMBL" id="MCF7223551.1"/>
    </source>
</evidence>
<feature type="domain" description="TonB C-terminal" evidence="1">
    <location>
        <begin position="82"/>
        <end position="143"/>
    </location>
</feature>
<proteinExistence type="predicted"/>
<dbReference type="EMBL" id="JAKJPO010000018">
    <property type="protein sequence ID" value="MCF7223551.1"/>
    <property type="molecule type" value="Genomic_DNA"/>
</dbReference>
<gene>
    <name evidence="2" type="ORF">L3V18_17465</name>
</gene>
<reference evidence="2" key="2">
    <citation type="submission" date="2022-01" db="EMBL/GenBank/DDBJ databases">
        <authorList>
            <person name="Zhou L.Y."/>
        </authorList>
    </citation>
    <scope>NUCLEOTIDE SEQUENCE</scope>
    <source>
        <strain evidence="2">TLK-CK17</strain>
    </source>
</reference>
<dbReference type="Gene3D" id="3.30.1150.10">
    <property type="match status" value="1"/>
</dbReference>
<dbReference type="Proteomes" id="UP001430796">
    <property type="component" value="Unassembled WGS sequence"/>
</dbReference>
<evidence type="ECO:0000313" key="3">
    <source>
        <dbReference type="Proteomes" id="UP001430796"/>
    </source>
</evidence>
<accession>A0ABS9HXF1</accession>
<dbReference type="Pfam" id="PF03544">
    <property type="entry name" value="TonB_C"/>
    <property type="match status" value="1"/>
</dbReference>
<keyword evidence="3" id="KW-1185">Reference proteome</keyword>
<dbReference type="PROSITE" id="PS51257">
    <property type="entry name" value="PROKAR_LIPOPROTEIN"/>
    <property type="match status" value="1"/>
</dbReference>
<dbReference type="SUPFAM" id="SSF74653">
    <property type="entry name" value="TolA/TonB C-terminal domain"/>
    <property type="match status" value="1"/>
</dbReference>
<dbReference type="RefSeq" id="WP_237056644.1">
    <property type="nucleotide sequence ID" value="NZ_JAKJPO010000018.1"/>
</dbReference>
<protein>
    <submittedName>
        <fullName evidence="2">Energy transducer TonB</fullName>
    </submittedName>
</protein>
<evidence type="ECO:0000259" key="1">
    <source>
        <dbReference type="Pfam" id="PF03544"/>
    </source>
</evidence>
<organism evidence="2 3">
    <name type="scientific">Marilutibacter chinensis</name>
    <dbReference type="NCBI Taxonomy" id="2912247"/>
    <lineage>
        <taxon>Bacteria</taxon>
        <taxon>Pseudomonadati</taxon>
        <taxon>Pseudomonadota</taxon>
        <taxon>Gammaproteobacteria</taxon>
        <taxon>Lysobacterales</taxon>
        <taxon>Lysobacteraceae</taxon>
        <taxon>Marilutibacter</taxon>
    </lineage>
</organism>
<name>A0ABS9HXF1_9GAMM</name>
<sequence>MEGKSAALAACMAALAGCTFGNNDYLRPGESIVDDGVVPACTGDYDTAPALVAAKAPVFPVSMLNPTLIEDRKTRRLPMSWQVDSSFDVGADGVPANIRTSATDPTSFGHHTTIAIRAWRFAPATRGGLPVTAACTFSMSFDLG</sequence>
<reference evidence="2" key="1">
    <citation type="submission" date="2022-01" db="EMBL/GenBank/DDBJ databases">
        <title>Lysobacter chinensis sp. nov., a bacterium isolated from cow dung compost.</title>
        <authorList>
            <person name="Liu Y."/>
        </authorList>
    </citation>
    <scope>NUCLEOTIDE SEQUENCE</scope>
    <source>
        <strain evidence="2">TLK-CK17</strain>
    </source>
</reference>
<dbReference type="InterPro" id="IPR037682">
    <property type="entry name" value="TonB_C"/>
</dbReference>
<comment type="caution">
    <text evidence="2">The sequence shown here is derived from an EMBL/GenBank/DDBJ whole genome shotgun (WGS) entry which is preliminary data.</text>
</comment>